<evidence type="ECO:0000313" key="3">
    <source>
        <dbReference type="EMBL" id="RVX39789.1"/>
    </source>
</evidence>
<dbReference type="Pfam" id="PF08327">
    <property type="entry name" value="AHSA1"/>
    <property type="match status" value="1"/>
</dbReference>
<proteinExistence type="inferred from homology"/>
<keyword evidence="4" id="KW-1185">Reference proteome</keyword>
<evidence type="ECO:0000256" key="1">
    <source>
        <dbReference type="ARBA" id="ARBA00006817"/>
    </source>
</evidence>
<dbReference type="AlphaFoldDB" id="A0A438M1V4"/>
<reference evidence="3 4" key="1">
    <citation type="submission" date="2019-01" db="EMBL/GenBank/DDBJ databases">
        <title>Sequencing the genomes of 1000 actinobacteria strains.</title>
        <authorList>
            <person name="Klenk H.-P."/>
        </authorList>
    </citation>
    <scope>NUCLEOTIDE SEQUENCE [LARGE SCALE GENOMIC DNA]</scope>
    <source>
        <strain evidence="3 4">DSM 43925</strain>
    </source>
</reference>
<dbReference type="Gene3D" id="3.30.530.20">
    <property type="match status" value="1"/>
</dbReference>
<comment type="caution">
    <text evidence="3">The sequence shown here is derived from an EMBL/GenBank/DDBJ whole genome shotgun (WGS) entry which is preliminary data.</text>
</comment>
<dbReference type="OrthoDB" id="268331at2"/>
<dbReference type="EMBL" id="SAUN01000001">
    <property type="protein sequence ID" value="RVX39789.1"/>
    <property type="molecule type" value="Genomic_DNA"/>
</dbReference>
<sequence>MDDAIPPIVEPIRHAIMVEADRERTFNTFIREIGSWWPIQTSAIQPGQVESVHVEEHVGGRIYEVLFDGRECDWGHIQKWDPPKFFAFSWEVLPGPIYTEVLLYFKTLGPRLTRVELVHHGWEKLGPMMMDLYAKHKAGWPNILGGFERMFAR</sequence>
<dbReference type="RefSeq" id="WP_127932258.1">
    <property type="nucleotide sequence ID" value="NZ_SAUN01000001.1"/>
</dbReference>
<dbReference type="SUPFAM" id="SSF55961">
    <property type="entry name" value="Bet v1-like"/>
    <property type="match status" value="1"/>
</dbReference>
<dbReference type="Proteomes" id="UP000284824">
    <property type="component" value="Unassembled WGS sequence"/>
</dbReference>
<name>A0A438M1V4_9ACTN</name>
<protein>
    <submittedName>
        <fullName evidence="3">Activator of Hsp90 ATPase-like protein</fullName>
    </submittedName>
</protein>
<dbReference type="InterPro" id="IPR023393">
    <property type="entry name" value="START-like_dom_sf"/>
</dbReference>
<evidence type="ECO:0000313" key="4">
    <source>
        <dbReference type="Proteomes" id="UP000284824"/>
    </source>
</evidence>
<dbReference type="InterPro" id="IPR013538">
    <property type="entry name" value="ASHA1/2-like_C"/>
</dbReference>
<gene>
    <name evidence="3" type="ORF">EDD27_2162</name>
</gene>
<evidence type="ECO:0000259" key="2">
    <source>
        <dbReference type="Pfam" id="PF08327"/>
    </source>
</evidence>
<organism evidence="3 4">
    <name type="scientific">Nonomuraea polychroma</name>
    <dbReference type="NCBI Taxonomy" id="46176"/>
    <lineage>
        <taxon>Bacteria</taxon>
        <taxon>Bacillati</taxon>
        <taxon>Actinomycetota</taxon>
        <taxon>Actinomycetes</taxon>
        <taxon>Streptosporangiales</taxon>
        <taxon>Streptosporangiaceae</taxon>
        <taxon>Nonomuraea</taxon>
    </lineage>
</organism>
<accession>A0A438M1V4</accession>
<feature type="domain" description="Activator of Hsp90 ATPase homologue 1/2-like C-terminal" evidence="2">
    <location>
        <begin position="20"/>
        <end position="151"/>
    </location>
</feature>
<comment type="similarity">
    <text evidence="1">Belongs to the AHA1 family.</text>
</comment>